<keyword evidence="3" id="KW-0282">Flagellum</keyword>
<evidence type="ECO:0000313" key="3">
    <source>
        <dbReference type="EMBL" id="MFC5502363.1"/>
    </source>
</evidence>
<proteinExistence type="inferred from homology"/>
<dbReference type="Proteomes" id="UP001596039">
    <property type="component" value="Unassembled WGS sequence"/>
</dbReference>
<comment type="caution">
    <text evidence="3">The sequence shown here is derived from an EMBL/GenBank/DDBJ whole genome shotgun (WGS) entry which is preliminary data.</text>
</comment>
<sequence length="131" mass="13371">MSMNAIGIAGSGLDVNRQWLNAISDNIANMNNATATSGPAFQARYVVAEAGAGTSGVFVKGTVLGDSTGIVVNDPSNPLADAQGNVRMPDINLGDQMGQLIMAQRAYEANAKVVSDAQATYQAAIAIGKGN</sequence>
<protein>
    <submittedName>
        <fullName evidence="3">Flagellar basal body rod protein FlgC</fullName>
    </submittedName>
</protein>
<name>A0ABW0NRQ8_9MICO</name>
<reference evidence="4" key="1">
    <citation type="journal article" date="2019" name="Int. J. Syst. Evol. Microbiol.">
        <title>The Global Catalogue of Microorganisms (GCM) 10K type strain sequencing project: providing services to taxonomists for standard genome sequencing and annotation.</title>
        <authorList>
            <consortium name="The Broad Institute Genomics Platform"/>
            <consortium name="The Broad Institute Genome Sequencing Center for Infectious Disease"/>
            <person name="Wu L."/>
            <person name="Ma J."/>
        </authorList>
    </citation>
    <scope>NUCLEOTIDE SEQUENCE [LARGE SCALE GENOMIC DNA]</scope>
    <source>
        <strain evidence="4">CGMCC 4.6997</strain>
    </source>
</reference>
<dbReference type="InterPro" id="IPR010930">
    <property type="entry name" value="Flg_bb/hook_C_dom"/>
</dbReference>
<dbReference type="EMBL" id="JBHSMG010000002">
    <property type="protein sequence ID" value="MFC5502363.1"/>
    <property type="molecule type" value="Genomic_DNA"/>
</dbReference>
<feature type="domain" description="Flagellar basal-body/hook protein C-terminal" evidence="2">
    <location>
        <begin position="82"/>
        <end position="126"/>
    </location>
</feature>
<keyword evidence="4" id="KW-1185">Reference proteome</keyword>
<dbReference type="RefSeq" id="WP_386740058.1">
    <property type="nucleotide sequence ID" value="NZ_JBHSMG010000002.1"/>
</dbReference>
<dbReference type="Pfam" id="PF06429">
    <property type="entry name" value="Flg_bbr_C"/>
    <property type="match status" value="1"/>
</dbReference>
<gene>
    <name evidence="3" type="ORF">ACFPJ4_08945</name>
</gene>
<organism evidence="3 4">
    <name type="scientific">Lysinimonas soli</name>
    <dbReference type="NCBI Taxonomy" id="1074233"/>
    <lineage>
        <taxon>Bacteria</taxon>
        <taxon>Bacillati</taxon>
        <taxon>Actinomycetota</taxon>
        <taxon>Actinomycetes</taxon>
        <taxon>Micrococcales</taxon>
        <taxon>Microbacteriaceae</taxon>
        <taxon>Lysinimonas</taxon>
    </lineage>
</organism>
<accession>A0ABW0NRQ8</accession>
<evidence type="ECO:0000256" key="1">
    <source>
        <dbReference type="ARBA" id="ARBA00009677"/>
    </source>
</evidence>
<evidence type="ECO:0000313" key="4">
    <source>
        <dbReference type="Proteomes" id="UP001596039"/>
    </source>
</evidence>
<keyword evidence="3" id="KW-0966">Cell projection</keyword>
<evidence type="ECO:0000259" key="2">
    <source>
        <dbReference type="Pfam" id="PF06429"/>
    </source>
</evidence>
<comment type="similarity">
    <text evidence="1">Belongs to the flagella basal body rod proteins family.</text>
</comment>
<keyword evidence="3" id="KW-0969">Cilium</keyword>